<reference evidence="1" key="1">
    <citation type="journal article" date="2015" name="Int. J. Syst. Evol. Microbiol.">
        <title>Rhizobium oryzicola sp. nov., potential plant-growth-promoting endophytic bacteria isolated from rice roots.</title>
        <authorList>
            <person name="Zhang X.X."/>
            <person name="Gao J.S."/>
            <person name="Cao Y.H."/>
            <person name="Sheirdil R.A."/>
            <person name="Wang X.C."/>
            <person name="Zhang L."/>
        </authorList>
    </citation>
    <scope>NUCLEOTIDE SEQUENCE</scope>
    <source>
        <strain evidence="1">05753</strain>
    </source>
</reference>
<sequence>MPSSSRYLWLRVHHGPGHRSNRHGPHALSLWRAALSASEETLQTGFMSVAWQNLFRNQLSQTDRVWLRWKDDLGSSAEIRRAYSALYGRFFARAVLSSNLTLSYFIPLRRDITTLTNGVTVNRIASGDIPDWVAWDHQHGGYALGEAKGALTGEADALWGPSQPKCVTSGKAQFARVEIRDTHGAKIASRDWVGANFWATDRRPRMPMALLWDPPSEGRELTEDEIAAHRQAIATRWVMSLLPGFGRTELLRMRRQPIENFDGPIVRITARRGDPLREDKREGGYFSPEPEPKSEEIALYRLLYYPPSEPFSDHGHEGSYIVVLPTLGGLVPINSESRWQDLLTVQKEAIRKNRMAMIVGLNIGTILNPGVDHKHWLGDTGFANREGLSIFDIRSVKLESV</sequence>
<comment type="caution">
    <text evidence="1">The sequence shown here is derived from an EMBL/GenBank/DDBJ whole genome shotgun (WGS) entry which is preliminary data.</text>
</comment>
<accession>A0ABT8T432</accession>
<dbReference type="EMBL" id="JAUKWQ010000015">
    <property type="protein sequence ID" value="MDO1585388.1"/>
    <property type="molecule type" value="Genomic_DNA"/>
</dbReference>
<protein>
    <recommendedName>
        <fullName evidence="3">Tyr recombinase domain-containing protein</fullName>
    </recommendedName>
</protein>
<dbReference type="RefSeq" id="WP_302079674.1">
    <property type="nucleotide sequence ID" value="NZ_JAUKWQ010000015.1"/>
</dbReference>
<evidence type="ECO:0000313" key="2">
    <source>
        <dbReference type="Proteomes" id="UP001169006"/>
    </source>
</evidence>
<gene>
    <name evidence="1" type="ORF">Q2T52_25120</name>
</gene>
<reference evidence="1" key="2">
    <citation type="submission" date="2023-07" db="EMBL/GenBank/DDBJ databases">
        <authorList>
            <person name="Sun H."/>
        </authorList>
    </citation>
    <scope>NUCLEOTIDE SEQUENCE</scope>
    <source>
        <strain evidence="1">05753</strain>
    </source>
</reference>
<keyword evidence="2" id="KW-1185">Reference proteome</keyword>
<organism evidence="1 2">
    <name type="scientific">Rhizobium oryzicola</name>
    <dbReference type="NCBI Taxonomy" id="1232668"/>
    <lineage>
        <taxon>Bacteria</taxon>
        <taxon>Pseudomonadati</taxon>
        <taxon>Pseudomonadota</taxon>
        <taxon>Alphaproteobacteria</taxon>
        <taxon>Hyphomicrobiales</taxon>
        <taxon>Rhizobiaceae</taxon>
        <taxon>Rhizobium/Agrobacterium group</taxon>
        <taxon>Rhizobium</taxon>
    </lineage>
</organism>
<proteinExistence type="predicted"/>
<dbReference type="Proteomes" id="UP001169006">
    <property type="component" value="Unassembled WGS sequence"/>
</dbReference>
<name>A0ABT8T432_9HYPH</name>
<evidence type="ECO:0000313" key="1">
    <source>
        <dbReference type="EMBL" id="MDO1585388.1"/>
    </source>
</evidence>
<evidence type="ECO:0008006" key="3">
    <source>
        <dbReference type="Google" id="ProtNLM"/>
    </source>
</evidence>